<dbReference type="InterPro" id="IPR003959">
    <property type="entry name" value="ATPase_AAA_core"/>
</dbReference>
<reference evidence="5" key="2">
    <citation type="submission" date="2023-06" db="EMBL/GenBank/DDBJ databases">
        <authorList>
            <consortium name="Lawrence Berkeley National Laboratory"/>
            <person name="Haridas S."/>
            <person name="Hensen N."/>
            <person name="Bonometti L."/>
            <person name="Westerberg I."/>
            <person name="Brannstrom I.O."/>
            <person name="Guillou S."/>
            <person name="Cros-Aarteil S."/>
            <person name="Calhoun S."/>
            <person name="Kuo A."/>
            <person name="Mondo S."/>
            <person name="Pangilinan J."/>
            <person name="Riley R."/>
            <person name="Labutti K."/>
            <person name="Andreopoulos B."/>
            <person name="Lipzen A."/>
            <person name="Chen C."/>
            <person name="Yanf M."/>
            <person name="Daum C."/>
            <person name="Ng V."/>
            <person name="Clum A."/>
            <person name="Steindorff A."/>
            <person name="Ohm R."/>
            <person name="Martin F."/>
            <person name="Silar P."/>
            <person name="Natvig D."/>
            <person name="Lalanne C."/>
            <person name="Gautier V."/>
            <person name="Ament-Velasquez S.L."/>
            <person name="Kruys A."/>
            <person name="Hutchinson M.I."/>
            <person name="Powell A.J."/>
            <person name="Barry K."/>
            <person name="Miller A.N."/>
            <person name="Grigoriev I.V."/>
            <person name="Debuchy R."/>
            <person name="Gladieux P."/>
            <person name="Thoren M.H."/>
            <person name="Johannesson H."/>
        </authorList>
    </citation>
    <scope>NUCLEOTIDE SEQUENCE</scope>
    <source>
        <strain evidence="5">CBS 955.72</strain>
    </source>
</reference>
<evidence type="ECO:0000256" key="1">
    <source>
        <dbReference type="ARBA" id="ARBA00022741"/>
    </source>
</evidence>
<protein>
    <submittedName>
        <fullName evidence="5">P-loop containing nucleoside triphosphate hydrolase protein</fullName>
    </submittedName>
</protein>
<keyword evidence="2" id="KW-0067">ATP-binding</keyword>
<dbReference type="GO" id="GO:0005524">
    <property type="term" value="F:ATP binding"/>
    <property type="evidence" value="ECO:0007669"/>
    <property type="project" value="UniProtKB-KW"/>
</dbReference>
<dbReference type="SUPFAM" id="SSF52540">
    <property type="entry name" value="P-loop containing nucleoside triphosphate hydrolases"/>
    <property type="match status" value="1"/>
</dbReference>
<keyword evidence="6" id="KW-1185">Reference proteome</keyword>
<evidence type="ECO:0000259" key="4">
    <source>
        <dbReference type="SMART" id="SM00382"/>
    </source>
</evidence>
<evidence type="ECO:0000313" key="6">
    <source>
        <dbReference type="Proteomes" id="UP001275084"/>
    </source>
</evidence>
<evidence type="ECO:0000313" key="5">
    <source>
        <dbReference type="EMBL" id="KAK3346973.1"/>
    </source>
</evidence>
<sequence>MTGEKVPEQLPGLPDLESLTREVVDSCSCSRQRAIAALQCSDDDIEQAKRHEWTRAKYYQPRSARSSRSQIPAAKDWTGFDAAATSSSLLDPTEADILTPDGSGSDPTSLDRAQRSALPRTPETPDAGYTLVGRGANSDEQSQQLKRYRLHRDSGYADWDFILPILPYPDQPSTAEGAVARPFDLLNLVRGIQHGVPRGDVIGYLADYSGTTVERGINDSVEGFPAIFYVVARNDEALLRAWVARGGDVSAVHTASGVPLLAFAIAQSEIIQQDTTMLLAALLGLDAPSEAIPPEFYTPYHHDLPANGPSLERANNGAACGHAPPVWCSPATSRRLARTANLSQRYYLWPVLEIPYFLVGQTTASDRLLRKLISHIMIPSERPLVLAFAGPSGHGKTELARRLGYLLSLDLEVVDCAIVTWERELFGPRPPYSGAEEGTPLNNFLAQHADQRCIVFLDEFEKTSSCIHQALLLPFDNGEYQDRRTLKQVNCSKTIWIIATNALDREINTFCNVNTDIITSDQEPRKERLARQLSRVLKREFLSRFGAPITGRISEFIPFLPFSEGEQAVIVHKFLRDLIGRVAAPVNLSSDSDEWLLGDIRVRVRQDASVCMALAK</sequence>
<gene>
    <name evidence="5" type="ORF">B0T25DRAFT_584056</name>
</gene>
<dbReference type="InterPro" id="IPR050130">
    <property type="entry name" value="ClpA_ClpB"/>
</dbReference>
<organism evidence="5 6">
    <name type="scientific">Lasiosphaeria hispida</name>
    <dbReference type="NCBI Taxonomy" id="260671"/>
    <lineage>
        <taxon>Eukaryota</taxon>
        <taxon>Fungi</taxon>
        <taxon>Dikarya</taxon>
        <taxon>Ascomycota</taxon>
        <taxon>Pezizomycotina</taxon>
        <taxon>Sordariomycetes</taxon>
        <taxon>Sordariomycetidae</taxon>
        <taxon>Sordariales</taxon>
        <taxon>Lasiosphaeriaceae</taxon>
        <taxon>Lasiosphaeria</taxon>
    </lineage>
</organism>
<feature type="region of interest" description="Disordered" evidence="3">
    <location>
        <begin position="91"/>
        <end position="143"/>
    </location>
</feature>
<keyword evidence="5" id="KW-0378">Hydrolase</keyword>
<comment type="caution">
    <text evidence="5">The sequence shown here is derived from an EMBL/GenBank/DDBJ whole genome shotgun (WGS) entry which is preliminary data.</text>
</comment>
<dbReference type="GO" id="GO:0034605">
    <property type="term" value="P:cellular response to heat"/>
    <property type="evidence" value="ECO:0007669"/>
    <property type="project" value="TreeGrafter"/>
</dbReference>
<evidence type="ECO:0000256" key="3">
    <source>
        <dbReference type="SAM" id="MobiDB-lite"/>
    </source>
</evidence>
<dbReference type="Gene3D" id="3.40.50.300">
    <property type="entry name" value="P-loop containing nucleotide triphosphate hydrolases"/>
    <property type="match status" value="1"/>
</dbReference>
<dbReference type="SMART" id="SM00382">
    <property type="entry name" value="AAA"/>
    <property type="match status" value="1"/>
</dbReference>
<keyword evidence="1" id="KW-0547">Nucleotide-binding</keyword>
<proteinExistence type="predicted"/>
<dbReference type="InterPro" id="IPR003593">
    <property type="entry name" value="AAA+_ATPase"/>
</dbReference>
<dbReference type="PANTHER" id="PTHR11638">
    <property type="entry name" value="ATP-DEPENDENT CLP PROTEASE"/>
    <property type="match status" value="1"/>
</dbReference>
<dbReference type="InterPro" id="IPR027417">
    <property type="entry name" value="P-loop_NTPase"/>
</dbReference>
<dbReference type="GO" id="GO:0016887">
    <property type="term" value="F:ATP hydrolysis activity"/>
    <property type="evidence" value="ECO:0007669"/>
    <property type="project" value="InterPro"/>
</dbReference>
<evidence type="ECO:0000256" key="2">
    <source>
        <dbReference type="ARBA" id="ARBA00022840"/>
    </source>
</evidence>
<dbReference type="Pfam" id="PF07724">
    <property type="entry name" value="AAA_2"/>
    <property type="match status" value="1"/>
</dbReference>
<dbReference type="EMBL" id="JAUIQD010000006">
    <property type="protein sequence ID" value="KAK3346973.1"/>
    <property type="molecule type" value="Genomic_DNA"/>
</dbReference>
<dbReference type="Proteomes" id="UP001275084">
    <property type="component" value="Unassembled WGS sequence"/>
</dbReference>
<reference evidence="5" key="1">
    <citation type="journal article" date="2023" name="Mol. Phylogenet. Evol.">
        <title>Genome-scale phylogeny and comparative genomics of the fungal order Sordariales.</title>
        <authorList>
            <person name="Hensen N."/>
            <person name="Bonometti L."/>
            <person name="Westerberg I."/>
            <person name="Brannstrom I.O."/>
            <person name="Guillou S."/>
            <person name="Cros-Aarteil S."/>
            <person name="Calhoun S."/>
            <person name="Haridas S."/>
            <person name="Kuo A."/>
            <person name="Mondo S."/>
            <person name="Pangilinan J."/>
            <person name="Riley R."/>
            <person name="LaButti K."/>
            <person name="Andreopoulos B."/>
            <person name="Lipzen A."/>
            <person name="Chen C."/>
            <person name="Yan M."/>
            <person name="Daum C."/>
            <person name="Ng V."/>
            <person name="Clum A."/>
            <person name="Steindorff A."/>
            <person name="Ohm R.A."/>
            <person name="Martin F."/>
            <person name="Silar P."/>
            <person name="Natvig D.O."/>
            <person name="Lalanne C."/>
            <person name="Gautier V."/>
            <person name="Ament-Velasquez S.L."/>
            <person name="Kruys A."/>
            <person name="Hutchinson M.I."/>
            <person name="Powell A.J."/>
            <person name="Barry K."/>
            <person name="Miller A.N."/>
            <person name="Grigoriev I.V."/>
            <person name="Debuchy R."/>
            <person name="Gladieux P."/>
            <person name="Hiltunen Thoren M."/>
            <person name="Johannesson H."/>
        </authorList>
    </citation>
    <scope>NUCLEOTIDE SEQUENCE</scope>
    <source>
        <strain evidence="5">CBS 955.72</strain>
    </source>
</reference>
<name>A0AAJ0HCC1_9PEZI</name>
<dbReference type="AlphaFoldDB" id="A0AAJ0HCC1"/>
<feature type="domain" description="AAA+ ATPase" evidence="4">
    <location>
        <begin position="382"/>
        <end position="523"/>
    </location>
</feature>
<dbReference type="PANTHER" id="PTHR11638:SF18">
    <property type="entry name" value="HEAT SHOCK PROTEIN 104"/>
    <property type="match status" value="1"/>
</dbReference>
<dbReference type="GO" id="GO:0005737">
    <property type="term" value="C:cytoplasm"/>
    <property type="evidence" value="ECO:0007669"/>
    <property type="project" value="TreeGrafter"/>
</dbReference>
<accession>A0AAJ0HCC1</accession>